<evidence type="ECO:0000313" key="16">
    <source>
        <dbReference type="Proteomes" id="UP000703661"/>
    </source>
</evidence>
<reference evidence="15" key="1">
    <citation type="journal article" date="2020" name="Fungal Divers.">
        <title>Resolving the Mortierellaceae phylogeny through synthesis of multi-gene phylogenetics and phylogenomics.</title>
        <authorList>
            <person name="Vandepol N."/>
            <person name="Liber J."/>
            <person name="Desiro A."/>
            <person name="Na H."/>
            <person name="Kennedy M."/>
            <person name="Barry K."/>
            <person name="Grigoriev I.V."/>
            <person name="Miller A.N."/>
            <person name="O'Donnell K."/>
            <person name="Stajich J.E."/>
            <person name="Bonito G."/>
        </authorList>
    </citation>
    <scope>NUCLEOTIDE SEQUENCE</scope>
    <source>
        <strain evidence="15">NRRL 2769</strain>
    </source>
</reference>
<dbReference type="NCBIfam" id="NF003276">
    <property type="entry name" value="PRK04266.1-2"/>
    <property type="match status" value="1"/>
</dbReference>
<keyword evidence="16" id="KW-1185">Reference proteome</keyword>
<keyword evidence="10" id="KW-0687">Ribonucleoprotein</keyword>
<dbReference type="PRINTS" id="PR00052">
    <property type="entry name" value="FIBRILLARIN"/>
</dbReference>
<keyword evidence="4" id="KW-0698">rRNA processing</keyword>
<dbReference type="SMART" id="SM01206">
    <property type="entry name" value="Fibrillarin"/>
    <property type="match status" value="1"/>
</dbReference>
<dbReference type="InterPro" id="IPR007714">
    <property type="entry name" value="CFA20_dom"/>
</dbReference>
<evidence type="ECO:0000256" key="1">
    <source>
        <dbReference type="ARBA" id="ARBA00004604"/>
    </source>
</evidence>
<dbReference type="GO" id="GO:0031428">
    <property type="term" value="C:box C/D methylation guide snoRNP complex"/>
    <property type="evidence" value="ECO:0007669"/>
    <property type="project" value="TreeGrafter"/>
</dbReference>
<keyword evidence="7" id="KW-0949">S-adenosyl-L-methionine</keyword>
<dbReference type="GO" id="GO:1990259">
    <property type="term" value="F:histone H2AQ104 methyltransferase activity"/>
    <property type="evidence" value="ECO:0007669"/>
    <property type="project" value="TreeGrafter"/>
</dbReference>
<comment type="similarity">
    <text evidence="2">Belongs to the methyltransferase superfamily. Fibrillarin family.</text>
</comment>
<organism evidence="15 16">
    <name type="scientific">Entomortierella chlamydospora</name>
    <dbReference type="NCBI Taxonomy" id="101097"/>
    <lineage>
        <taxon>Eukaryota</taxon>
        <taxon>Fungi</taxon>
        <taxon>Fungi incertae sedis</taxon>
        <taxon>Mucoromycota</taxon>
        <taxon>Mortierellomycotina</taxon>
        <taxon>Mortierellomycetes</taxon>
        <taxon>Mortierellales</taxon>
        <taxon>Mortierellaceae</taxon>
        <taxon>Entomortierella</taxon>
    </lineage>
</organism>
<dbReference type="GO" id="GO:0008649">
    <property type="term" value="F:rRNA methyltransferase activity"/>
    <property type="evidence" value="ECO:0007669"/>
    <property type="project" value="TreeGrafter"/>
</dbReference>
<feature type="domain" description="CFA20" evidence="14">
    <location>
        <begin position="233"/>
        <end position="384"/>
    </location>
</feature>
<dbReference type="CDD" id="cd02440">
    <property type="entry name" value="AdoMet_MTases"/>
    <property type="match status" value="1"/>
</dbReference>
<comment type="subcellular location">
    <subcellularLocation>
        <location evidence="1">Nucleus</location>
        <location evidence="1">Nucleolus</location>
    </subcellularLocation>
</comment>
<evidence type="ECO:0000259" key="14">
    <source>
        <dbReference type="Pfam" id="PF05018"/>
    </source>
</evidence>
<feature type="region of interest" description="Disordered" evidence="13">
    <location>
        <begin position="190"/>
        <end position="229"/>
    </location>
</feature>
<dbReference type="Gene3D" id="3.40.50.150">
    <property type="entry name" value="Vaccinia Virus protein VP39"/>
    <property type="match status" value="1"/>
</dbReference>
<dbReference type="InterPro" id="IPR000692">
    <property type="entry name" value="Fibrillarin"/>
</dbReference>
<gene>
    <name evidence="15" type="ORF">BGZ80_005509</name>
</gene>
<dbReference type="Pfam" id="PF01269">
    <property type="entry name" value="Fibrillarin"/>
    <property type="match status" value="1"/>
</dbReference>
<protein>
    <recommendedName>
        <fullName evidence="3">rRNA 2'-O-methyltransferase fibrillarin</fullName>
    </recommendedName>
    <alternativeName>
        <fullName evidence="11">Histone-glutamine methyltransferase</fullName>
    </alternativeName>
</protein>
<evidence type="ECO:0000256" key="8">
    <source>
        <dbReference type="ARBA" id="ARBA00022884"/>
    </source>
</evidence>
<keyword evidence="8" id="KW-0694">RNA-binding</keyword>
<feature type="compositionally biased region" description="Low complexity" evidence="13">
    <location>
        <begin position="208"/>
        <end position="225"/>
    </location>
</feature>
<evidence type="ECO:0000256" key="6">
    <source>
        <dbReference type="ARBA" id="ARBA00022679"/>
    </source>
</evidence>
<dbReference type="PANTHER" id="PTHR10335">
    <property type="entry name" value="RRNA 2-O-METHYLTRANSFERASE FIBRILLARIN"/>
    <property type="match status" value="1"/>
</dbReference>
<evidence type="ECO:0000256" key="10">
    <source>
        <dbReference type="ARBA" id="ARBA00023274"/>
    </source>
</evidence>
<evidence type="ECO:0000256" key="4">
    <source>
        <dbReference type="ARBA" id="ARBA00022552"/>
    </source>
</evidence>
<dbReference type="AlphaFoldDB" id="A0A9P6MJW7"/>
<keyword evidence="9" id="KW-0539">Nucleus</keyword>
<keyword evidence="6" id="KW-0808">Transferase</keyword>
<dbReference type="FunFam" id="3.40.50.150:FF:000001">
    <property type="entry name" value="Fibrillarin like 1"/>
    <property type="match status" value="1"/>
</dbReference>
<dbReference type="SUPFAM" id="SSF53335">
    <property type="entry name" value="S-adenosyl-L-methionine-dependent methyltransferases"/>
    <property type="match status" value="1"/>
</dbReference>
<comment type="caution">
    <text evidence="15">The sequence shown here is derived from an EMBL/GenBank/DDBJ whole genome shotgun (WGS) entry which is preliminary data.</text>
</comment>
<dbReference type="Proteomes" id="UP000703661">
    <property type="component" value="Unassembled WGS sequence"/>
</dbReference>
<comment type="catalytic activity">
    <reaction evidence="12">
        <text>L-glutaminyl-[histone H2A] + S-adenosyl-L-methionine = N(5)-methyl-L-glutaminyl-[histone H2A] + S-adenosyl-L-homocysteine + H(+)</text>
        <dbReference type="Rhea" id="RHEA:50904"/>
        <dbReference type="Rhea" id="RHEA-COMP:12837"/>
        <dbReference type="Rhea" id="RHEA-COMP:12839"/>
        <dbReference type="ChEBI" id="CHEBI:15378"/>
        <dbReference type="ChEBI" id="CHEBI:30011"/>
        <dbReference type="ChEBI" id="CHEBI:57856"/>
        <dbReference type="ChEBI" id="CHEBI:59789"/>
        <dbReference type="ChEBI" id="CHEBI:61891"/>
    </reaction>
</comment>
<evidence type="ECO:0000256" key="11">
    <source>
        <dbReference type="ARBA" id="ARBA00032245"/>
    </source>
</evidence>
<evidence type="ECO:0000256" key="9">
    <source>
        <dbReference type="ARBA" id="ARBA00023242"/>
    </source>
</evidence>
<dbReference type="EMBL" id="JAAAID010002712">
    <property type="protein sequence ID" value="KAG0005088.1"/>
    <property type="molecule type" value="Genomic_DNA"/>
</dbReference>
<name>A0A9P6MJW7_9FUNG</name>
<dbReference type="GO" id="GO:0000494">
    <property type="term" value="P:box C/D sno(s)RNA 3'-end processing"/>
    <property type="evidence" value="ECO:0007669"/>
    <property type="project" value="TreeGrafter"/>
</dbReference>
<evidence type="ECO:0000313" key="15">
    <source>
        <dbReference type="EMBL" id="KAG0005088.1"/>
    </source>
</evidence>
<evidence type="ECO:0000256" key="2">
    <source>
        <dbReference type="ARBA" id="ARBA00010632"/>
    </source>
</evidence>
<evidence type="ECO:0000256" key="12">
    <source>
        <dbReference type="ARBA" id="ARBA00047568"/>
    </source>
</evidence>
<dbReference type="InterPro" id="IPR029063">
    <property type="entry name" value="SAM-dependent_MTases_sf"/>
</dbReference>
<proteinExistence type="inferred from homology"/>
<accession>A0A9P6MJW7</accession>
<dbReference type="PROSITE" id="PS00566">
    <property type="entry name" value="FIBRILLARIN"/>
    <property type="match status" value="1"/>
</dbReference>
<dbReference type="InterPro" id="IPR020813">
    <property type="entry name" value="Fibrillarin_CS"/>
</dbReference>
<evidence type="ECO:0000256" key="13">
    <source>
        <dbReference type="SAM" id="MobiDB-lite"/>
    </source>
</evidence>
<sequence>VEYRVWNPFRSKVAAGVLGGVDNIHIAPGKKVLYLGGASGTTVSHVADIVGPEGLVYAVEFSHRSGRDLINMAKKRTNVIPIIEDARHPHKYRMLVGMVDVIFADVAQPDQSRIVGINAHHFLKNNGHVVISIKANCIDSTVDAATVFAGEIPKLQEQRIKPQEQLTLEPFERDHALVVGNLGSDPLQLWAMRVGPPPTSESSKSKESTPASSASTTSAPNEANAPSTPLEPHVEFLIDDTLNSKVLELLSTNLPSTFITTPSLATRTLGIKLPYLVFLVKNLGKYWSFEVTILDDRGEKRRFRASNFQTTTRVKPYITTMPLRMDPGWNQIQLNLADYTKRAYGTTYMETQRITVHANCRIRRIYFSDRLVQESDLPAEFKLYLPVVK</sequence>
<evidence type="ECO:0000256" key="5">
    <source>
        <dbReference type="ARBA" id="ARBA00022603"/>
    </source>
</evidence>
<evidence type="ECO:0000256" key="7">
    <source>
        <dbReference type="ARBA" id="ARBA00022691"/>
    </source>
</evidence>
<evidence type="ECO:0000256" key="3">
    <source>
        <dbReference type="ARBA" id="ARBA00015190"/>
    </source>
</evidence>
<dbReference type="Pfam" id="PF05018">
    <property type="entry name" value="CFA20_dom"/>
    <property type="match status" value="1"/>
</dbReference>
<dbReference type="GO" id="GO:0003723">
    <property type="term" value="F:RNA binding"/>
    <property type="evidence" value="ECO:0007669"/>
    <property type="project" value="UniProtKB-KW"/>
</dbReference>
<dbReference type="GO" id="GO:0032040">
    <property type="term" value="C:small-subunit processome"/>
    <property type="evidence" value="ECO:0007669"/>
    <property type="project" value="TreeGrafter"/>
</dbReference>
<feature type="non-terminal residue" evidence="15">
    <location>
        <position position="1"/>
    </location>
</feature>
<keyword evidence="5" id="KW-0489">Methyltransferase</keyword>
<dbReference type="PANTHER" id="PTHR10335:SF17">
    <property type="entry name" value="FIBRILLARIN"/>
    <property type="match status" value="1"/>
</dbReference>